<organism evidence="4 5">
    <name type="scientific">Metamycoplasma equirhinis</name>
    <dbReference type="NCBI Taxonomy" id="92402"/>
    <lineage>
        <taxon>Bacteria</taxon>
        <taxon>Bacillati</taxon>
        <taxon>Mycoplasmatota</taxon>
        <taxon>Mycoplasmoidales</taxon>
        <taxon>Metamycoplasmataceae</taxon>
        <taxon>Metamycoplasma</taxon>
    </lineage>
</organism>
<reference evidence="4" key="1">
    <citation type="submission" date="2023-11" db="EMBL/GenBank/DDBJ databases">
        <title>Completed genome sequence of Mycoplasma equirhinis type strain M432/72.</title>
        <authorList>
            <person name="Spergser J."/>
        </authorList>
    </citation>
    <scope>NUCLEOTIDE SEQUENCE [LARGE SCALE GENOMIC DNA]</scope>
    <source>
        <strain evidence="4">M432/72</strain>
    </source>
</reference>
<keyword evidence="1" id="KW-0175">Coiled coil</keyword>
<feature type="region of interest" description="Disordered" evidence="2">
    <location>
        <begin position="1822"/>
        <end position="1847"/>
    </location>
</feature>
<feature type="coiled-coil region" evidence="1">
    <location>
        <begin position="1470"/>
        <end position="1526"/>
    </location>
</feature>
<feature type="region of interest" description="Disordered" evidence="2">
    <location>
        <begin position="544"/>
        <end position="592"/>
    </location>
</feature>
<protein>
    <submittedName>
        <fullName evidence="4">Uncharacterized protein</fullName>
    </submittedName>
</protein>
<feature type="coiled-coil region" evidence="1">
    <location>
        <begin position="1084"/>
        <end position="1374"/>
    </location>
</feature>
<accession>A0ABZ0PA80</accession>
<feature type="chain" id="PRO_5046173847" evidence="3">
    <location>
        <begin position="24"/>
        <end position="3395"/>
    </location>
</feature>
<feature type="compositionally biased region" description="Basic and acidic residues" evidence="2">
    <location>
        <begin position="573"/>
        <end position="592"/>
    </location>
</feature>
<dbReference type="GeneID" id="94493717"/>
<feature type="coiled-coil region" evidence="1">
    <location>
        <begin position="2074"/>
        <end position="2188"/>
    </location>
</feature>
<keyword evidence="5" id="KW-1185">Reference proteome</keyword>
<name>A0ABZ0PA80_9BACT</name>
<feature type="coiled-coil region" evidence="1">
    <location>
        <begin position="1883"/>
        <end position="1934"/>
    </location>
</feature>
<dbReference type="RefSeq" id="WP_140031341.1">
    <property type="nucleotide sequence ID" value="NZ_CP137845.1"/>
</dbReference>
<evidence type="ECO:0000256" key="3">
    <source>
        <dbReference type="SAM" id="SignalP"/>
    </source>
</evidence>
<sequence>MNSNKKKTAIIVGSVATALLASAAIATALYLKGKNKLDKPKDKTTFIDFGISKEDQKEFGAHDAKVEEEFKKIRKYIEKIIENLNKGINEAKKDLSIQDYNVLINYLKDGIKIGEDAFPILDKSIKALSEYLEKQKLLQDDRKRLAETIEKAKEAIASAQSKLDGLLKDKSKVEKRAETIIRQIKEAIERAEKGTIIPEFKASIKELEELSAAAEEIKDKAKIFDLKDIISKLDSAINDAKAEIQILKDKISKQDESAQKEAIKKFAEELKDKVDKAIKKGEDAQTVEELEEAKKQIDTLKDVASEAAKEANKLNEPEAKAKIESQIQRLEEESKKLNKRIEEKKAKDSELKNELKELLEELKKAGEDAQNAQSLNDLNKAIAELEAKIAKGQTLLPKLNQAKLNEEADTLKKALEKAAEILTDAKNRKDAENTRISEIKTKLNNQKQDLESKTNNIKTKESITDLENALSELTKAINDGESLNNEVKDDKSKDSFKDEYNAFAKALEDAKNQAQSSQQKLDALKQAKNELDKKVAEAISKANEAITEANNNKNSEDKDKLSSVLEQISTAKSELEKAKQDSETANDAENKKKCEDKLAELETAKAEIETQKTKVENKEKEIAKSKEAVKEQIEALNKEIANVDKAISDKNKANIDLAKTELDKEITKAEELLEKIKNEPKLNQEHIDLNSKITDAKNKSKAAEEALKNINKAEDDAKKATQEAKQELDKAINEAKTANPNKLDDLKEKQKQLDEAIEKGNKANKQADDAGVSDQTLKDKLAEAQTEKQKLEEKIKKAEQDNINQIKQKINDAISALDGAISKVNDATQDANKHDLEKTNEAIAEIANALKTANDTKSETEANQSKYQTEFNSLVSKIADAEQKQTEILKQKQDIENERKVADEEYKTLKQNVDANILLFDGNSDNLDKVTEAISNLEANLNTANTLLNKTKNIKYNALQTNVEDLITQINEKLVAARAKKQDLENAQEAEKQRIEALKKKLTDSVVKLSNKISTLESADGIDDKEKALNELSEAIAEANEIAKDVQEIDKTTNVKNEWDAFSTELGKANNLKQTKEDEIANIKSAIDTEISEIQDEVKKALKNADQAISNKNKTELKASKSELEKLVKKLQELKEKIEALKYETAKEKVTLEQEKANEKLQKIDEELNSEEERIKQVKKELENSLGVLKETKQIVEDNKNNIDKLEEALDKLETQYNLSNAKHTEHNIKKNKSISELSQALTNLKNELDDCKSLKESLKTQNKKAKDALDNKLKEAEKNANEAISSLDNANEDKAKIASAKDKLTKSKKELEDLATEAEGKGYRKVADIANNKLEDVNKKLKDAISKLDTKVLDELKSLIEALTQSNTNVNKLGKVDDLDRELPLFNKLVHDTQIAYDKLNTPENKNNQTLKQELDKLNNLLAESNQTYSSKNSELNSKKQATKLEYEAADNFATTYLNEANNLSGKSVVELEALISNLQKAKQKATDAKSLANTNGYSQYETQADKLIEKIEKAITEVTQAKIKLAGEDKLAKELIKKIDAKKSAIIDAFEAIKDEHKSKIDVFSELISELESKVTEGIRYHNDENKQKSGDAIYNNLLIRQDVIDAFAALKQKTDEINPTEINKLKEKLLANKKVFDDRWTPLEASSNEAIEAAKSASASDKNALESAKTKLIAAKNALSQLEIDLRDDYHELKTKVSERLAEVNRQLANIENKLKNKITAELEGLINKLNEATETLKNTHGVDPITSYLEANTENSFSKILEKADNEYTNNKDKNEYKAEPLKSTLAQLKSKIEEAKEAKQLAKTEAEQKKQVAEQALATAKANSKSPIEEGNKPVDKNTPSETIKQRIRDLEDLIKENTGSVWLAKKAGQDNSYSKVVNEADALIRQINNALEILKDTLSKSESEEERVKNLERDIDAQINALTKAKNDANSAKGKFDTSSSKLSSLESVWATANNKYQSWFVEENKKSPILNKLNDLKTLLDEVKKSDGSGILRDLKDVNKTLGESVVQKNNEISNKNELISIDDLASKSLEDLRSLLNTLGNETSGYLKEANDAKTFAQTSDYAAQVTKASEIINSIKQKINKITEEIERKENAEKLRIKKLIKEVETQIEAINQKINTLKANKDNIMQQNYQALKDELVKANTLKNSLASETAQELNESKDNLEKAIKLAESKNKAYDTINTFEYLESDTKKTYIRQAYEAVNEAEVENIIENARKANEANKANIVKIFREKLNRLKQDISSAIQNVKNNLGKKSSIDFEPDISALTQKLDEANGLINDYNKYAELRSEIETFKNTDVKAAQDMIKEARDYVEKGWQDKEFKLHQLDEKLKNVEQFISNHQTINENDKDEWLNQKTIIDNISSDVQDQNSIFNNFHNYEYQANHPNVQSLANGMQNRWQDAKTKISKALEEIEKKIAAKKFYDKAKEEIQDLKWISNSKRDQKLKDLNDNKNDLSRMQQILNDAKNADEITRKLILENKNLSEKIKQLPINEKLFDAKEWMSQQYSFENERSQLNTLYNDNYIDYHNDVDDDTIRAKNSKMKTEFYPIVDTIINKSKQLLGSMYNDFKGWTINASFVTKAYDIMQKHDKDNRNPFFAYARKMEIESSNYRTQEIEKLPFSTSDSNYQLIIDKINKTAKWFKEATNNYFYTHKEDVLKYYQKINSFVENFENTKYFQLPHMQNMYKYDEVKKLYKNLLDTSGTEIYKLLYEKADNYTFDGATSEFTKFEKLYKNIEYQVEKKFNEINLKEFVEHLTDFKWENSQNKLISELVKDANHQIGEYIKFNISKGSYKTPLNYKIQNLQTLGNLGNVDGLKENNYAIYEGFGLNIDDIKYSDIDGKLQFKLSAFVRNKYFDPNKNNSEVINGSKHTYTIIGFTKISKRTFTVHAHAEKSSNSTNNKFTRIEQLIALLKSYKPEVNGTNAHNIKQIFKFIDLPNDGTIIRIDHNSLRDLGSGKLGFKLKFFKSNVPHIENNEQKYIDFELDSRELTVDFASTLQENIRAFLKNQRVNYKYIGSKPIGNLLASDATLSDFAPIHNSNNLDYDWNLVSVVGDDEHGKARLQIRLRSKLFSGITHEYYQEIPNFKKDEPSEIKALVESDYNITNKVMLASTKEKELSDYLDYNISKYSNITEWFKEILSKSGKGKFDAIIEAEMDNEDYKLKVTYFVKKTVKTYTGVKDIKKQYTTILDLSWFLEPLHLIRFFSDITQIREKLSRFQVLANNQNWTIEEYINYKHENKTPTEGIKEYAKVYKKLYESLVYTGPITPPLERNDAGWQNLKERYKNIKQNLVELLQLSLIFVYKNQGMDDTEAARIFSYWMKKDDARWKALAQDPGPVELARYLYIYYPKYLLRFTKDWKLALNQKKNIDYSLHDAYNSWPLPDCLKEK</sequence>
<feature type="compositionally biased region" description="Basic and acidic residues" evidence="2">
    <location>
        <begin position="1832"/>
        <end position="1841"/>
    </location>
</feature>
<dbReference type="Proteomes" id="UP001303601">
    <property type="component" value="Chromosome"/>
</dbReference>
<feature type="signal peptide" evidence="3">
    <location>
        <begin position="1"/>
        <end position="23"/>
    </location>
</feature>
<evidence type="ECO:0000256" key="2">
    <source>
        <dbReference type="SAM" id="MobiDB-lite"/>
    </source>
</evidence>
<evidence type="ECO:0000313" key="4">
    <source>
        <dbReference type="EMBL" id="WPB53810.1"/>
    </source>
</evidence>
<evidence type="ECO:0000313" key="5">
    <source>
        <dbReference type="Proteomes" id="UP001303601"/>
    </source>
</evidence>
<feature type="coiled-coil region" evidence="1">
    <location>
        <begin position="1668"/>
        <end position="1739"/>
    </location>
</feature>
<proteinExistence type="predicted"/>
<keyword evidence="3" id="KW-0732">Signal</keyword>
<feature type="coiled-coil region" evidence="1">
    <location>
        <begin position="1409"/>
        <end position="1436"/>
    </location>
</feature>
<evidence type="ECO:0000256" key="1">
    <source>
        <dbReference type="SAM" id="Coils"/>
    </source>
</evidence>
<gene>
    <name evidence="4" type="ORF">R9B83_02360</name>
</gene>
<feature type="region of interest" description="Disordered" evidence="2">
    <location>
        <begin position="696"/>
        <end position="727"/>
    </location>
</feature>
<dbReference type="EMBL" id="CP137845">
    <property type="protein sequence ID" value="WPB53810.1"/>
    <property type="molecule type" value="Genomic_DNA"/>
</dbReference>